<dbReference type="InterPro" id="IPR029017">
    <property type="entry name" value="Enolase-like_N"/>
</dbReference>
<evidence type="ECO:0000256" key="3">
    <source>
        <dbReference type="ARBA" id="ARBA00013142"/>
    </source>
</evidence>
<gene>
    <name evidence="8" type="ORF">ACFOUT_09540</name>
</gene>
<dbReference type="InterPro" id="IPR013341">
    <property type="entry name" value="Mandelate_racemase_N_dom"/>
</dbReference>
<dbReference type="PANTHER" id="PTHR13794:SF58">
    <property type="entry name" value="MITOCHONDRIAL ENOLASE SUPERFAMILY MEMBER 1"/>
    <property type="match status" value="1"/>
</dbReference>
<comment type="catalytic activity">
    <reaction evidence="1">
        <text>L-fuconate = 2-dehydro-3-deoxy-L-fuconate + H2O</text>
        <dbReference type="Rhea" id="RHEA:22772"/>
        <dbReference type="ChEBI" id="CHEBI:15377"/>
        <dbReference type="ChEBI" id="CHEBI:21291"/>
        <dbReference type="ChEBI" id="CHEBI:37448"/>
        <dbReference type="EC" id="4.2.1.68"/>
    </reaction>
</comment>
<dbReference type="PROSITE" id="PS00909">
    <property type="entry name" value="MR_MLE_2"/>
    <property type="match status" value="1"/>
</dbReference>
<keyword evidence="6" id="KW-0456">Lyase</keyword>
<dbReference type="SMART" id="SM00922">
    <property type="entry name" value="MR_MLE"/>
    <property type="match status" value="1"/>
</dbReference>
<name>A0ABV8JMQ4_9FLAO</name>
<evidence type="ECO:0000256" key="2">
    <source>
        <dbReference type="ARBA" id="ARBA00001946"/>
    </source>
</evidence>
<dbReference type="RefSeq" id="WP_192460269.1">
    <property type="nucleotide sequence ID" value="NZ_JACYFJ010000001.1"/>
</dbReference>
<dbReference type="Pfam" id="PF02746">
    <property type="entry name" value="MR_MLE_N"/>
    <property type="match status" value="1"/>
</dbReference>
<dbReference type="PANTHER" id="PTHR13794">
    <property type="entry name" value="ENOLASE SUPERFAMILY, MANDELATE RACEMASE"/>
    <property type="match status" value="1"/>
</dbReference>
<dbReference type="CDD" id="cd03324">
    <property type="entry name" value="rTSbeta_L-fuconate_dehydratase"/>
    <property type="match status" value="1"/>
</dbReference>
<dbReference type="EC" id="4.2.1.68" evidence="3"/>
<evidence type="ECO:0000256" key="1">
    <source>
        <dbReference type="ARBA" id="ARBA00001737"/>
    </source>
</evidence>
<dbReference type="InterPro" id="IPR018110">
    <property type="entry name" value="Mandel_Rmase/mucon_lact_enz_CS"/>
</dbReference>
<organism evidence="8 9">
    <name type="scientific">Euzebyella saccharophila</name>
    <dbReference type="NCBI Taxonomy" id="679664"/>
    <lineage>
        <taxon>Bacteria</taxon>
        <taxon>Pseudomonadati</taxon>
        <taxon>Bacteroidota</taxon>
        <taxon>Flavobacteriia</taxon>
        <taxon>Flavobacteriales</taxon>
        <taxon>Flavobacteriaceae</taxon>
        <taxon>Euzebyella</taxon>
    </lineage>
</organism>
<comment type="cofactor">
    <cofactor evidence="2">
        <name>Mg(2+)</name>
        <dbReference type="ChEBI" id="CHEBI:18420"/>
    </cofactor>
</comment>
<dbReference type="InterPro" id="IPR036849">
    <property type="entry name" value="Enolase-like_C_sf"/>
</dbReference>
<feature type="domain" description="Mandelate racemase/muconate lactonizing enzyme C-terminal" evidence="7">
    <location>
        <begin position="200"/>
        <end position="296"/>
    </location>
</feature>
<evidence type="ECO:0000313" key="9">
    <source>
        <dbReference type="Proteomes" id="UP001595814"/>
    </source>
</evidence>
<dbReference type="Gene3D" id="3.20.20.120">
    <property type="entry name" value="Enolase-like C-terminal domain"/>
    <property type="match status" value="1"/>
</dbReference>
<sequence length="442" mass="49198">MSILITGVEVKDVRFPTSKSLDGSDAMNPDPDYSAAYVILKTDHPQGLEGHGLTFTIGRGNELCAAALESLAPLVIGKTLESFTDNMASFYRMITGDSQLRWLGPEKGVIHLATGAMVNAVWDLYAKVEGKPLWRLIADMSPEEFISCVDFTYITDAITPEEALELLKKQEATKSERINRLEKDGYRAYTTSAGWLGYSDDKMRRLCREAKELGFDHIKIKVGSDLKDDMRRAQIIREEIGPDLRLMMDANQKWDVDEAIENMASLAKFNPYWIEEPTSPDDVLGHAKIAASVAPIKVATGEHCQNRVMFKQLMQANAIGICQIDSCRVGGVNEILAILLMAAKFDIPVCPHAGGVGLCEYVQHLSMIDYISVSGSMENRIIEYVDHLHEHFHDPVVIKNGAYMPPIMPGFSITMKGESLEEYSFPHGPVWQEILGEKEVVL</sequence>
<dbReference type="SFLD" id="SFLDS00001">
    <property type="entry name" value="Enolase"/>
    <property type="match status" value="1"/>
</dbReference>
<evidence type="ECO:0000256" key="4">
    <source>
        <dbReference type="ARBA" id="ARBA00022723"/>
    </source>
</evidence>
<dbReference type="InterPro" id="IPR034610">
    <property type="entry name" value="L-fuconate_dehydratase"/>
</dbReference>
<accession>A0ABV8JMQ4</accession>
<dbReference type="InterPro" id="IPR029065">
    <property type="entry name" value="Enolase_C-like"/>
</dbReference>
<dbReference type="SFLD" id="SFLDG00179">
    <property type="entry name" value="mandelate_racemase"/>
    <property type="match status" value="1"/>
</dbReference>
<protein>
    <recommendedName>
        <fullName evidence="3">L-fuconate dehydratase</fullName>
        <ecNumber evidence="3">4.2.1.68</ecNumber>
    </recommendedName>
</protein>
<evidence type="ECO:0000256" key="6">
    <source>
        <dbReference type="ARBA" id="ARBA00023239"/>
    </source>
</evidence>
<evidence type="ECO:0000313" key="8">
    <source>
        <dbReference type="EMBL" id="MFC4096118.1"/>
    </source>
</evidence>
<comment type="caution">
    <text evidence="8">The sequence shown here is derived from an EMBL/GenBank/DDBJ whole genome shotgun (WGS) entry which is preliminary data.</text>
</comment>
<reference evidence="9" key="1">
    <citation type="journal article" date="2019" name="Int. J. Syst. Evol. Microbiol.">
        <title>The Global Catalogue of Microorganisms (GCM) 10K type strain sequencing project: providing services to taxonomists for standard genome sequencing and annotation.</title>
        <authorList>
            <consortium name="The Broad Institute Genomics Platform"/>
            <consortium name="The Broad Institute Genome Sequencing Center for Infectious Disease"/>
            <person name="Wu L."/>
            <person name="Ma J."/>
        </authorList>
    </citation>
    <scope>NUCLEOTIDE SEQUENCE [LARGE SCALE GENOMIC DNA]</scope>
    <source>
        <strain evidence="9">CECT 7477</strain>
    </source>
</reference>
<keyword evidence="4" id="KW-0479">Metal-binding</keyword>
<dbReference type="SFLD" id="SFLDF00111">
    <property type="entry name" value="L-fuconate_dehydratase"/>
    <property type="match status" value="1"/>
</dbReference>
<dbReference type="Pfam" id="PF13378">
    <property type="entry name" value="MR_MLE_C"/>
    <property type="match status" value="1"/>
</dbReference>
<dbReference type="InterPro" id="IPR046945">
    <property type="entry name" value="RHMD-like"/>
</dbReference>
<dbReference type="Gene3D" id="3.30.390.10">
    <property type="entry name" value="Enolase-like, N-terminal domain"/>
    <property type="match status" value="1"/>
</dbReference>
<keyword evidence="5" id="KW-0460">Magnesium</keyword>
<dbReference type="SUPFAM" id="SSF54826">
    <property type="entry name" value="Enolase N-terminal domain-like"/>
    <property type="match status" value="1"/>
</dbReference>
<dbReference type="Proteomes" id="UP001595814">
    <property type="component" value="Unassembled WGS sequence"/>
</dbReference>
<dbReference type="InterPro" id="IPR013342">
    <property type="entry name" value="Mandelate_racemase_C"/>
</dbReference>
<keyword evidence="9" id="KW-1185">Reference proteome</keyword>
<evidence type="ECO:0000256" key="5">
    <source>
        <dbReference type="ARBA" id="ARBA00022842"/>
    </source>
</evidence>
<proteinExistence type="predicted"/>
<dbReference type="SUPFAM" id="SSF51604">
    <property type="entry name" value="Enolase C-terminal domain-like"/>
    <property type="match status" value="1"/>
</dbReference>
<evidence type="ECO:0000259" key="7">
    <source>
        <dbReference type="SMART" id="SM00922"/>
    </source>
</evidence>
<dbReference type="EMBL" id="JBHSAW010000004">
    <property type="protein sequence ID" value="MFC4096118.1"/>
    <property type="molecule type" value="Genomic_DNA"/>
</dbReference>